<dbReference type="OrthoDB" id="9796457at2"/>
<organism evidence="18 19">
    <name type="scientific">Maridesulfovibrio ferrireducens</name>
    <dbReference type="NCBI Taxonomy" id="246191"/>
    <lineage>
        <taxon>Bacteria</taxon>
        <taxon>Pseudomonadati</taxon>
        <taxon>Thermodesulfobacteriota</taxon>
        <taxon>Desulfovibrionia</taxon>
        <taxon>Desulfovibrionales</taxon>
        <taxon>Desulfovibrionaceae</taxon>
        <taxon>Maridesulfovibrio</taxon>
    </lineage>
</organism>
<evidence type="ECO:0000259" key="16">
    <source>
        <dbReference type="PROSITE" id="PS50112"/>
    </source>
</evidence>
<proteinExistence type="predicted"/>
<dbReference type="SUPFAM" id="SSF47384">
    <property type="entry name" value="Homodimeric domain of signal transducing histidine kinase"/>
    <property type="match status" value="1"/>
</dbReference>
<evidence type="ECO:0000256" key="6">
    <source>
        <dbReference type="ARBA" id="ARBA00022777"/>
    </source>
</evidence>
<protein>
    <recommendedName>
        <fullName evidence="10">Sensory/regulatory protein RpfC</fullName>
        <ecNumber evidence="2">2.7.13.3</ecNumber>
    </recommendedName>
</protein>
<feature type="transmembrane region" description="Helical" evidence="12">
    <location>
        <begin position="40"/>
        <end position="61"/>
    </location>
</feature>
<dbReference type="PANTHER" id="PTHR45339:SF5">
    <property type="entry name" value="HISTIDINE KINASE"/>
    <property type="match status" value="1"/>
</dbReference>
<feature type="domain" description="Histidine kinase" evidence="14">
    <location>
        <begin position="353"/>
        <end position="574"/>
    </location>
</feature>
<dbReference type="InterPro" id="IPR000014">
    <property type="entry name" value="PAS"/>
</dbReference>
<dbReference type="CDD" id="cd16922">
    <property type="entry name" value="HATPase_EvgS-ArcB-TorS-like"/>
    <property type="match status" value="1"/>
</dbReference>
<dbReference type="InterPro" id="IPR013656">
    <property type="entry name" value="PAS_4"/>
</dbReference>
<evidence type="ECO:0000256" key="5">
    <source>
        <dbReference type="ARBA" id="ARBA00022741"/>
    </source>
</evidence>
<name>A0A1G9LQS4_9BACT</name>
<dbReference type="EC" id="2.7.13.3" evidence="2"/>
<evidence type="ECO:0000256" key="1">
    <source>
        <dbReference type="ARBA" id="ARBA00000085"/>
    </source>
</evidence>
<dbReference type="SMART" id="SM00448">
    <property type="entry name" value="REC"/>
    <property type="match status" value="1"/>
</dbReference>
<dbReference type="InterPro" id="IPR001610">
    <property type="entry name" value="PAC"/>
</dbReference>
<evidence type="ECO:0000313" key="19">
    <source>
        <dbReference type="Proteomes" id="UP000199053"/>
    </source>
</evidence>
<evidence type="ECO:0000256" key="12">
    <source>
        <dbReference type="SAM" id="Phobius"/>
    </source>
</evidence>
<dbReference type="SMART" id="SM00387">
    <property type="entry name" value="HATPase_c"/>
    <property type="match status" value="1"/>
</dbReference>
<feature type="signal peptide" evidence="13">
    <location>
        <begin position="1"/>
        <end position="21"/>
    </location>
</feature>
<dbReference type="CDD" id="cd00082">
    <property type="entry name" value="HisKA"/>
    <property type="match status" value="1"/>
</dbReference>
<dbReference type="PROSITE" id="PS50112">
    <property type="entry name" value="PAS"/>
    <property type="match status" value="2"/>
</dbReference>
<keyword evidence="6" id="KW-0418">Kinase</keyword>
<dbReference type="InterPro" id="IPR036890">
    <property type="entry name" value="HATPase_C_sf"/>
</dbReference>
<dbReference type="PANTHER" id="PTHR45339">
    <property type="entry name" value="HYBRID SIGNAL TRANSDUCTION HISTIDINE KINASE J"/>
    <property type="match status" value="1"/>
</dbReference>
<keyword evidence="13" id="KW-0732">Signal</keyword>
<dbReference type="PROSITE" id="PS51257">
    <property type="entry name" value="PROKAR_LIPOPROTEIN"/>
    <property type="match status" value="1"/>
</dbReference>
<dbReference type="InterPro" id="IPR000700">
    <property type="entry name" value="PAS-assoc_C"/>
</dbReference>
<dbReference type="InterPro" id="IPR003594">
    <property type="entry name" value="HATPase_dom"/>
</dbReference>
<dbReference type="Pfam" id="PF00512">
    <property type="entry name" value="HisKA"/>
    <property type="match status" value="1"/>
</dbReference>
<comment type="catalytic activity">
    <reaction evidence="1">
        <text>ATP + protein L-histidine = ADP + protein N-phospho-L-histidine.</text>
        <dbReference type="EC" id="2.7.13.3"/>
    </reaction>
</comment>
<dbReference type="InterPro" id="IPR005467">
    <property type="entry name" value="His_kinase_dom"/>
</dbReference>
<dbReference type="Pfam" id="PF08448">
    <property type="entry name" value="PAS_4"/>
    <property type="match status" value="2"/>
</dbReference>
<dbReference type="SUPFAM" id="SSF55785">
    <property type="entry name" value="PYP-like sensor domain (PAS domain)"/>
    <property type="match status" value="2"/>
</dbReference>
<dbReference type="SUPFAM" id="SSF55874">
    <property type="entry name" value="ATPase domain of HSP90 chaperone/DNA topoisomerase II/histidine kinase"/>
    <property type="match status" value="1"/>
</dbReference>
<dbReference type="PROSITE" id="PS50109">
    <property type="entry name" value="HIS_KIN"/>
    <property type="match status" value="1"/>
</dbReference>
<keyword evidence="12" id="KW-0472">Membrane</keyword>
<dbReference type="PRINTS" id="PR00344">
    <property type="entry name" value="BCTRLSENSOR"/>
</dbReference>
<dbReference type="InterPro" id="IPR004358">
    <property type="entry name" value="Sig_transdc_His_kin-like_C"/>
</dbReference>
<keyword evidence="3 11" id="KW-0597">Phosphoprotein</keyword>
<evidence type="ECO:0000256" key="9">
    <source>
        <dbReference type="ARBA" id="ARBA00064003"/>
    </source>
</evidence>
<evidence type="ECO:0000256" key="13">
    <source>
        <dbReference type="SAM" id="SignalP"/>
    </source>
</evidence>
<evidence type="ECO:0000256" key="7">
    <source>
        <dbReference type="ARBA" id="ARBA00022840"/>
    </source>
</evidence>
<keyword evidence="19" id="KW-1185">Reference proteome</keyword>
<keyword evidence="7" id="KW-0067">ATP-binding</keyword>
<dbReference type="SMART" id="SM00388">
    <property type="entry name" value="HisKA"/>
    <property type="match status" value="1"/>
</dbReference>
<evidence type="ECO:0000259" key="14">
    <source>
        <dbReference type="PROSITE" id="PS50109"/>
    </source>
</evidence>
<feature type="domain" description="PAC" evidence="17">
    <location>
        <begin position="283"/>
        <end position="335"/>
    </location>
</feature>
<reference evidence="19" key="1">
    <citation type="submission" date="2016-10" db="EMBL/GenBank/DDBJ databases">
        <authorList>
            <person name="Varghese N."/>
            <person name="Submissions S."/>
        </authorList>
    </citation>
    <scope>NUCLEOTIDE SEQUENCE [LARGE SCALE GENOMIC DNA]</scope>
    <source>
        <strain evidence="19">DSM 16995</strain>
    </source>
</reference>
<feature type="chain" id="PRO_5011444203" description="Sensory/regulatory protein RpfC" evidence="13">
    <location>
        <begin position="22"/>
        <end position="718"/>
    </location>
</feature>
<comment type="subunit">
    <text evidence="9">At low DSF concentrations, interacts with RpfF.</text>
</comment>
<dbReference type="SMART" id="SM00086">
    <property type="entry name" value="PAC"/>
    <property type="match status" value="2"/>
</dbReference>
<dbReference type="SUPFAM" id="SSF52172">
    <property type="entry name" value="CheY-like"/>
    <property type="match status" value="1"/>
</dbReference>
<keyword evidence="12" id="KW-1133">Transmembrane helix</keyword>
<dbReference type="SMART" id="SM00091">
    <property type="entry name" value="PAS"/>
    <property type="match status" value="2"/>
</dbReference>
<dbReference type="InterPro" id="IPR011006">
    <property type="entry name" value="CheY-like_superfamily"/>
</dbReference>
<keyword evidence="12" id="KW-0812">Transmembrane</keyword>
<dbReference type="FunFam" id="3.30.565.10:FF:000010">
    <property type="entry name" value="Sensor histidine kinase RcsC"/>
    <property type="match status" value="1"/>
</dbReference>
<dbReference type="FunFam" id="1.10.287.130:FF:000002">
    <property type="entry name" value="Two-component osmosensing histidine kinase"/>
    <property type="match status" value="1"/>
</dbReference>
<dbReference type="Pfam" id="PF02518">
    <property type="entry name" value="HATPase_c"/>
    <property type="match status" value="1"/>
</dbReference>
<dbReference type="Gene3D" id="3.30.450.20">
    <property type="entry name" value="PAS domain"/>
    <property type="match status" value="2"/>
</dbReference>
<dbReference type="InterPro" id="IPR036097">
    <property type="entry name" value="HisK_dim/P_sf"/>
</dbReference>
<dbReference type="InterPro" id="IPR001789">
    <property type="entry name" value="Sig_transdc_resp-reg_receiver"/>
</dbReference>
<keyword evidence="5" id="KW-0547">Nucleotide-binding</keyword>
<keyword evidence="8" id="KW-0902">Two-component regulatory system</keyword>
<dbReference type="Gene3D" id="3.30.565.10">
    <property type="entry name" value="Histidine kinase-like ATPase, C-terminal domain"/>
    <property type="match status" value="1"/>
</dbReference>
<sequence length="718" mass="80211">MLRSLLLALSMLLLSCTPSLAEGWLSNALRDLGSGNLDRILILGAGIVISVLLLFIVFLYLNIVKRRMVELELQRERDLMGSIMETSPMGVIVMDQEGVIVFANDQAARVHGLSRENMIRRKYNDPGWKITAHDGSVFPEERLAFSRVMKIRNAVLDIRHAIHWDDGRRVLLSINASPLFGADGDIQKVVSTVEDITTRKKVEEALKESAYRFRSLVKTAESVIILLSPDRKILEFNRMAEDLFGRTRHEVLGRDFFELFLPERLWGETSRQYATVLSGTPLRLFESNVRIRGGKELTMQWSLSRLLDTTGDSLGVLAVGQDVTERKRFEAELCEARDAAEEANRAKSEFLANMSHEIRTPISAIIGMSEMTLSTGLDDEQQGYLVTVKKAAESLLSIINDILDISKIEARKMELRPEDFDLPDMLEKQMSVLRVQAEEKGIELRTSVSNTVDRCYLGDSLRLGQIIMNLAGNSVKFTDKGYVEISVKRVGEWEEGEILEFTVKDTGIGISEDKAEKLFESFVQLNAGYSKRHPGSGLGLAISRQLVEMMGGSISFSSKVGWGCEFTFTVKLQSSSGPCLKDVVEVVDEEEFGSSIPAHILLAEDNATNQIYISHFLSERGFEIETAENGIEVLDLLENSGPFDVILMDVQMPEMDGLQATKMIRDAGNDIPIIALTAYAMEGDREKFLESGMDAYASKPVNIDELVQIINKFLPAKN</sequence>
<dbReference type="CDD" id="cd00130">
    <property type="entry name" value="PAS"/>
    <property type="match status" value="2"/>
</dbReference>
<dbReference type="PROSITE" id="PS50110">
    <property type="entry name" value="RESPONSE_REGULATORY"/>
    <property type="match status" value="1"/>
</dbReference>
<feature type="domain" description="PAS" evidence="16">
    <location>
        <begin position="209"/>
        <end position="263"/>
    </location>
</feature>
<evidence type="ECO:0000256" key="3">
    <source>
        <dbReference type="ARBA" id="ARBA00022553"/>
    </source>
</evidence>
<dbReference type="RefSeq" id="WP_092163480.1">
    <property type="nucleotide sequence ID" value="NZ_FNGA01000008.1"/>
</dbReference>
<dbReference type="STRING" id="246191.SAMN05660337_3477"/>
<evidence type="ECO:0000313" key="18">
    <source>
        <dbReference type="EMBL" id="SDL64288.1"/>
    </source>
</evidence>
<dbReference type="InterPro" id="IPR035965">
    <property type="entry name" value="PAS-like_dom_sf"/>
</dbReference>
<accession>A0A1G9LQS4</accession>
<dbReference type="Gene3D" id="3.40.50.2300">
    <property type="match status" value="1"/>
</dbReference>
<evidence type="ECO:0000256" key="8">
    <source>
        <dbReference type="ARBA" id="ARBA00023012"/>
    </source>
</evidence>
<feature type="modified residue" description="4-aspartylphosphate" evidence="11">
    <location>
        <position position="649"/>
    </location>
</feature>
<dbReference type="GO" id="GO:0000155">
    <property type="term" value="F:phosphorelay sensor kinase activity"/>
    <property type="evidence" value="ECO:0007669"/>
    <property type="project" value="InterPro"/>
</dbReference>
<evidence type="ECO:0000256" key="11">
    <source>
        <dbReference type="PROSITE-ProRule" id="PRU00169"/>
    </source>
</evidence>
<gene>
    <name evidence="18" type="ORF">SAMN05660337_3477</name>
</gene>
<dbReference type="InterPro" id="IPR003661">
    <property type="entry name" value="HisK_dim/P_dom"/>
</dbReference>
<evidence type="ECO:0000259" key="17">
    <source>
        <dbReference type="PROSITE" id="PS50113"/>
    </source>
</evidence>
<keyword evidence="4" id="KW-0808">Transferase</keyword>
<dbReference type="Gene3D" id="1.10.287.130">
    <property type="match status" value="1"/>
</dbReference>
<evidence type="ECO:0000256" key="10">
    <source>
        <dbReference type="ARBA" id="ARBA00068150"/>
    </source>
</evidence>
<evidence type="ECO:0000259" key="15">
    <source>
        <dbReference type="PROSITE" id="PS50110"/>
    </source>
</evidence>
<feature type="domain" description="PAC" evidence="17">
    <location>
        <begin position="156"/>
        <end position="208"/>
    </location>
</feature>
<feature type="domain" description="PAS" evidence="16">
    <location>
        <begin position="76"/>
        <end position="121"/>
    </location>
</feature>
<dbReference type="NCBIfam" id="TIGR00229">
    <property type="entry name" value="sensory_box"/>
    <property type="match status" value="2"/>
</dbReference>
<dbReference type="PROSITE" id="PS50113">
    <property type="entry name" value="PAC"/>
    <property type="match status" value="2"/>
</dbReference>
<evidence type="ECO:0000256" key="4">
    <source>
        <dbReference type="ARBA" id="ARBA00022679"/>
    </source>
</evidence>
<dbReference type="AlphaFoldDB" id="A0A1G9LQS4"/>
<dbReference type="Pfam" id="PF00072">
    <property type="entry name" value="Response_reg"/>
    <property type="match status" value="1"/>
</dbReference>
<dbReference type="GO" id="GO:0005524">
    <property type="term" value="F:ATP binding"/>
    <property type="evidence" value="ECO:0007669"/>
    <property type="project" value="UniProtKB-KW"/>
</dbReference>
<dbReference type="EMBL" id="FNGA01000008">
    <property type="protein sequence ID" value="SDL64288.1"/>
    <property type="molecule type" value="Genomic_DNA"/>
</dbReference>
<feature type="domain" description="Response regulatory" evidence="15">
    <location>
        <begin position="599"/>
        <end position="714"/>
    </location>
</feature>
<dbReference type="CDD" id="cd17546">
    <property type="entry name" value="REC_hyHK_CKI1_RcsC-like"/>
    <property type="match status" value="1"/>
</dbReference>
<dbReference type="Proteomes" id="UP000199053">
    <property type="component" value="Unassembled WGS sequence"/>
</dbReference>
<evidence type="ECO:0000256" key="2">
    <source>
        <dbReference type="ARBA" id="ARBA00012438"/>
    </source>
</evidence>